<accession>A0A7X2ZR17</accession>
<evidence type="ECO:0000259" key="2">
    <source>
        <dbReference type="Pfam" id="PF07978"/>
    </source>
</evidence>
<name>A0A7X2ZR17_9FLAO</name>
<feature type="signal peptide" evidence="1">
    <location>
        <begin position="1"/>
        <end position="24"/>
    </location>
</feature>
<evidence type="ECO:0000256" key="1">
    <source>
        <dbReference type="SAM" id="SignalP"/>
    </source>
</evidence>
<evidence type="ECO:0000313" key="3">
    <source>
        <dbReference type="EMBL" id="MUH34827.1"/>
    </source>
</evidence>
<comment type="caution">
    <text evidence="3">The sequence shown here is derived from an EMBL/GenBank/DDBJ whole genome shotgun (WGS) entry which is preliminary data.</text>
</comment>
<dbReference type="EMBL" id="RCNR01000004">
    <property type="protein sequence ID" value="MUH34827.1"/>
    <property type="molecule type" value="Genomic_DNA"/>
</dbReference>
<dbReference type="OrthoDB" id="192769at2"/>
<dbReference type="AlphaFoldDB" id="A0A7X2ZR17"/>
<sequence>MKNSIQSSLVAVILIFAIAFSSNAQDQERQFYQLKTYFLKDGNQEKVVDSYLKDAYLPALKRAGIENVGVFKTIPSEDINELKIYILLPFSSLEQFLTLDNMLAQDKSYISAGSNYINAKHDNAPYERINSVLMKAFSEMPVMEASKIEGPRKDRVYELRSYESSTEAIYQNKVDMFNAGGEVELFESLGFNAVFYAEVLFGDRMPNLMYMTTFKDMESRDAHWDAFRTAPKWLKLKADPNYQNNVSKADIMLLYPTEYSDY</sequence>
<dbReference type="SUPFAM" id="SSF54909">
    <property type="entry name" value="Dimeric alpha+beta barrel"/>
    <property type="match status" value="2"/>
</dbReference>
<organism evidence="3 4">
    <name type="scientific">Zobellia amurskyensis</name>
    <dbReference type="NCBI Taxonomy" id="248905"/>
    <lineage>
        <taxon>Bacteria</taxon>
        <taxon>Pseudomonadati</taxon>
        <taxon>Bacteroidota</taxon>
        <taxon>Flavobacteriia</taxon>
        <taxon>Flavobacteriales</taxon>
        <taxon>Flavobacteriaceae</taxon>
        <taxon>Zobellia</taxon>
    </lineage>
</organism>
<reference evidence="3 4" key="1">
    <citation type="journal article" date="2019" name="Mar. Drugs">
        <title>Comparative Genomics and CAZyme Genome Repertoires of Marine Zobellia amurskyensis KMM 3526(T) and Zobellia laminariae KMM 3676(T).</title>
        <authorList>
            <person name="Chernysheva N."/>
            <person name="Bystritskaya E."/>
            <person name="Stenkova A."/>
            <person name="Golovkin I."/>
            <person name="Nedashkovskaya O."/>
            <person name="Isaeva M."/>
        </authorList>
    </citation>
    <scope>NUCLEOTIDE SEQUENCE [LARGE SCALE GENOMIC DNA]</scope>
    <source>
        <strain evidence="3 4">KMM 3526</strain>
    </source>
</reference>
<dbReference type="RefSeq" id="WP_155598811.1">
    <property type="nucleotide sequence ID" value="NZ_RCNR01000004.1"/>
</dbReference>
<evidence type="ECO:0000313" key="4">
    <source>
        <dbReference type="Proteomes" id="UP000540519"/>
    </source>
</evidence>
<keyword evidence="4" id="KW-1185">Reference proteome</keyword>
<dbReference type="InterPro" id="IPR011008">
    <property type="entry name" value="Dimeric_a/b-barrel"/>
</dbReference>
<feature type="chain" id="PRO_5030591493" evidence="1">
    <location>
        <begin position="25"/>
        <end position="262"/>
    </location>
</feature>
<gene>
    <name evidence="3" type="ORF">D9O36_03140</name>
</gene>
<feature type="domain" description="NIPSNAP" evidence="2">
    <location>
        <begin position="157"/>
        <end position="260"/>
    </location>
</feature>
<proteinExistence type="predicted"/>
<dbReference type="Gene3D" id="3.30.70.100">
    <property type="match status" value="2"/>
</dbReference>
<dbReference type="Pfam" id="PF07978">
    <property type="entry name" value="NIPSNAP"/>
    <property type="match status" value="1"/>
</dbReference>
<protein>
    <submittedName>
        <fullName evidence="3">NIPSNAP family containing protein</fullName>
    </submittedName>
</protein>
<keyword evidence="1" id="KW-0732">Signal</keyword>
<dbReference type="InterPro" id="IPR012577">
    <property type="entry name" value="NIPSNAP"/>
</dbReference>
<dbReference type="Proteomes" id="UP000540519">
    <property type="component" value="Unassembled WGS sequence"/>
</dbReference>